<dbReference type="Proteomes" id="UP000532746">
    <property type="component" value="Unassembled WGS sequence"/>
</dbReference>
<keyword evidence="2" id="KW-1185">Reference proteome</keyword>
<accession>A0A7W9T0B5</accession>
<reference evidence="1 2" key="1">
    <citation type="submission" date="2020-08" db="EMBL/GenBank/DDBJ databases">
        <title>Genomic Encyclopedia of Type Strains, Phase IV (KMG-IV): sequencing the most valuable type-strain genomes for metagenomic binning, comparative biology and taxonomic classification.</title>
        <authorList>
            <person name="Goeker M."/>
        </authorList>
    </citation>
    <scope>NUCLEOTIDE SEQUENCE [LARGE SCALE GENOMIC DNA]</scope>
    <source>
        <strain evidence="1 2">DSM 26718</strain>
    </source>
</reference>
<comment type="caution">
    <text evidence="1">The sequence shown here is derived from an EMBL/GenBank/DDBJ whole genome shotgun (WGS) entry which is preliminary data.</text>
</comment>
<dbReference type="EMBL" id="JACHGG010000002">
    <property type="protein sequence ID" value="MBB6058499.1"/>
    <property type="molecule type" value="Genomic_DNA"/>
</dbReference>
<sequence>MKKKRVKANEPDKVGLIRVLLELGKSVLSGIVRAVVTEWLHRP</sequence>
<dbReference type="RefSeq" id="WP_262890936.1">
    <property type="nucleotide sequence ID" value="NZ_JACHGG010000002.1"/>
</dbReference>
<evidence type="ECO:0000313" key="1">
    <source>
        <dbReference type="EMBL" id="MBB6058499.1"/>
    </source>
</evidence>
<protein>
    <submittedName>
        <fullName evidence="1">Uncharacterized protein</fullName>
    </submittedName>
</protein>
<dbReference type="AlphaFoldDB" id="A0A7W9T0B5"/>
<evidence type="ECO:0000313" key="2">
    <source>
        <dbReference type="Proteomes" id="UP000532746"/>
    </source>
</evidence>
<name>A0A7W9T0B5_9BACT</name>
<proteinExistence type="predicted"/>
<gene>
    <name evidence="1" type="ORF">HNQ93_001345</name>
</gene>
<organism evidence="1 2">
    <name type="scientific">Hymenobacter luteus</name>
    <dbReference type="NCBI Taxonomy" id="1411122"/>
    <lineage>
        <taxon>Bacteria</taxon>
        <taxon>Pseudomonadati</taxon>
        <taxon>Bacteroidota</taxon>
        <taxon>Cytophagia</taxon>
        <taxon>Cytophagales</taxon>
        <taxon>Hymenobacteraceae</taxon>
        <taxon>Hymenobacter</taxon>
    </lineage>
</organism>